<organism evidence="1 2">
    <name type="scientific">Sphingobium scionense</name>
    <dbReference type="NCBI Taxonomy" id="1404341"/>
    <lineage>
        <taxon>Bacteria</taxon>
        <taxon>Pseudomonadati</taxon>
        <taxon>Pseudomonadota</taxon>
        <taxon>Alphaproteobacteria</taxon>
        <taxon>Sphingomonadales</taxon>
        <taxon>Sphingomonadaceae</taxon>
        <taxon>Sphingobium</taxon>
    </lineage>
</organism>
<dbReference type="AlphaFoldDB" id="A0A7W6LU07"/>
<dbReference type="Proteomes" id="UP000590524">
    <property type="component" value="Unassembled WGS sequence"/>
</dbReference>
<proteinExistence type="predicted"/>
<reference evidence="1 2" key="1">
    <citation type="submission" date="2020-08" db="EMBL/GenBank/DDBJ databases">
        <title>Genomic Encyclopedia of Type Strains, Phase IV (KMG-IV): sequencing the most valuable type-strain genomes for metagenomic binning, comparative biology and taxonomic classification.</title>
        <authorList>
            <person name="Goeker M."/>
        </authorList>
    </citation>
    <scope>NUCLEOTIDE SEQUENCE [LARGE SCALE GENOMIC DNA]</scope>
    <source>
        <strain evidence="1 2">DSM 19371</strain>
    </source>
</reference>
<dbReference type="RefSeq" id="WP_188083790.1">
    <property type="nucleotide sequence ID" value="NZ_JACIEU010000020.1"/>
</dbReference>
<comment type="caution">
    <text evidence="1">The sequence shown here is derived from an EMBL/GenBank/DDBJ whole genome shotgun (WGS) entry which is preliminary data.</text>
</comment>
<gene>
    <name evidence="1" type="ORF">GGQ90_004243</name>
</gene>
<accession>A0A7W6LU07</accession>
<name>A0A7W6LU07_9SPHN</name>
<protein>
    <submittedName>
        <fullName evidence="1">Type IV secretion system protein VirB3</fullName>
    </submittedName>
</protein>
<dbReference type="InterPro" id="IPR016704">
    <property type="entry name" value="Conjugal_tfr_TrbD"/>
</dbReference>
<dbReference type="EMBL" id="JACIEU010000020">
    <property type="protein sequence ID" value="MBB4150439.1"/>
    <property type="molecule type" value="Genomic_DNA"/>
</dbReference>
<sequence>MSHIDNGHVAGFEAPIHASLGQAILLGGAPRGIAIVNGTIAAAVGLGLQQWLVGIGIWAIGHSIAVFAARRDPDFVPVLLRHLRQKGYLAC</sequence>
<keyword evidence="2" id="KW-1185">Reference proteome</keyword>
<dbReference type="PIRSF" id="PIRSF017854">
    <property type="entry name" value="T4SS_TrbD"/>
    <property type="match status" value="1"/>
</dbReference>
<evidence type="ECO:0000313" key="1">
    <source>
        <dbReference type="EMBL" id="MBB4150439.1"/>
    </source>
</evidence>
<evidence type="ECO:0000313" key="2">
    <source>
        <dbReference type="Proteomes" id="UP000590524"/>
    </source>
</evidence>